<evidence type="ECO:0000313" key="4">
    <source>
        <dbReference type="Proteomes" id="UP000280296"/>
    </source>
</evidence>
<name>A0A432MDB4_9BACT</name>
<dbReference type="SUPFAM" id="SSF54523">
    <property type="entry name" value="Pili subunits"/>
    <property type="match status" value="1"/>
</dbReference>
<proteinExistence type="predicted"/>
<dbReference type="InterPro" id="IPR045584">
    <property type="entry name" value="Pilin-like"/>
</dbReference>
<dbReference type="InterPro" id="IPR012902">
    <property type="entry name" value="N_methyl_site"/>
</dbReference>
<dbReference type="Proteomes" id="UP000280296">
    <property type="component" value="Unassembled WGS sequence"/>
</dbReference>
<dbReference type="AlphaFoldDB" id="A0A432MDB4"/>
<keyword evidence="2" id="KW-0472">Membrane</keyword>
<comment type="caution">
    <text evidence="3">The sequence shown here is derived from an EMBL/GenBank/DDBJ whole genome shotgun (WGS) entry which is preliminary data.</text>
</comment>
<dbReference type="Gene3D" id="3.30.700.10">
    <property type="entry name" value="Glycoprotein, Type 4 Pilin"/>
    <property type="match status" value="1"/>
</dbReference>
<evidence type="ECO:0000256" key="1">
    <source>
        <dbReference type="SAM" id="MobiDB-lite"/>
    </source>
</evidence>
<protein>
    <submittedName>
        <fullName evidence="3">Type II secretion system protein</fullName>
    </submittedName>
</protein>
<keyword evidence="2" id="KW-0812">Transmembrane</keyword>
<dbReference type="Pfam" id="PF07963">
    <property type="entry name" value="N_methyl"/>
    <property type="match status" value="1"/>
</dbReference>
<feature type="region of interest" description="Disordered" evidence="1">
    <location>
        <begin position="1"/>
        <end position="20"/>
    </location>
</feature>
<accession>A0A432MDB4</accession>
<feature type="transmembrane region" description="Helical" evidence="2">
    <location>
        <begin position="29"/>
        <end position="51"/>
    </location>
</feature>
<dbReference type="RefSeq" id="WP_126728014.1">
    <property type="nucleotide sequence ID" value="NZ_RYZH01000078.1"/>
</dbReference>
<evidence type="ECO:0000256" key="2">
    <source>
        <dbReference type="SAM" id="Phobius"/>
    </source>
</evidence>
<reference evidence="3 4" key="1">
    <citation type="submission" date="2018-12" db="EMBL/GenBank/DDBJ databases">
        <authorList>
            <person name="Toschakov S.V."/>
        </authorList>
    </citation>
    <scope>NUCLEOTIDE SEQUENCE [LARGE SCALE GENOMIC DNA]</scope>
    <source>
        <strain evidence="3 4">GM2012</strain>
    </source>
</reference>
<dbReference type="NCBIfam" id="TIGR02532">
    <property type="entry name" value="IV_pilin_GFxxxE"/>
    <property type="match status" value="1"/>
</dbReference>
<evidence type="ECO:0000313" key="3">
    <source>
        <dbReference type="EMBL" id="RUL82040.1"/>
    </source>
</evidence>
<gene>
    <name evidence="3" type="ORF">TsocGM_24060</name>
</gene>
<sequence length="607" mass="65638">MLARRPAGRSQGENVMTTGPRRRDDGFTLVELGVVIVIIGILTSFLLAASWEGVRRANERATQSLIAKLDVAISDRLDGLLLQRAQPNNGHRLLAMSVAVPNGNPDLVQLVESEPRAQLIAQIDSIKRELPDVFFVQADPLYPLNFAGIPFKPESLTPNPTAASTFPTIPLNYARELLPIGHGLTINQRYNINDRTFDAVGGAVLPTLLGEITGLTADPGFTTGNPRRNFRLPDGGAGIFGASYAAIGSLTRQLGYPPRGYNGVDDDGDGLIDELDQTEMGLSSSDFSALVSAVQTKLSAHQHITARSEMLYAILVGGVGPLGSVFSPDDFTDKEVRDTDGDGLLEFVDAWGRPLQFYRWPVYFISNYGGGRGLQKGSSSYSNLVEPREENPLDPNQLLVSPAWWVNLANLPNDESEATSANMSDRANHFQQLFFSVVDPHADENPSPPHPPGYYWDRTAYYRRRAYFFKHLILSAGPDKQYGVGSYGVTYTEAGQDVVPGAPPSNWFTPAQAAGFAARMNLIEGQAAQTDAWARTDRSFSEPGNAGPATIDQAGVPGQRMALYQLPRPSGAPIGIATEDATDLIQNAWGLDDLTNHALNSTGSGGR</sequence>
<reference evidence="3 4" key="2">
    <citation type="submission" date="2019-01" db="EMBL/GenBank/DDBJ databases">
        <title>Tautonia sociabilis, a novel thermotolerant planctomycete of Isosphaeraceae family, isolated from a 4000 m deep subterranean habitat.</title>
        <authorList>
            <person name="Kovaleva O.L."/>
            <person name="Elcheninov A.G."/>
            <person name="Van Heerden E."/>
            <person name="Toshchakov S.V."/>
            <person name="Novikov A."/>
            <person name="Bonch-Osmolovskaya E.A."/>
            <person name="Kublanov I.V."/>
        </authorList>
    </citation>
    <scope>NUCLEOTIDE SEQUENCE [LARGE SCALE GENOMIC DNA]</scope>
    <source>
        <strain evidence="3 4">GM2012</strain>
    </source>
</reference>
<keyword evidence="4" id="KW-1185">Reference proteome</keyword>
<dbReference type="EMBL" id="RYZH01000078">
    <property type="protein sequence ID" value="RUL82040.1"/>
    <property type="molecule type" value="Genomic_DNA"/>
</dbReference>
<keyword evidence="2" id="KW-1133">Transmembrane helix</keyword>
<organism evidence="3 4">
    <name type="scientific">Tautonia sociabilis</name>
    <dbReference type="NCBI Taxonomy" id="2080755"/>
    <lineage>
        <taxon>Bacteria</taxon>
        <taxon>Pseudomonadati</taxon>
        <taxon>Planctomycetota</taxon>
        <taxon>Planctomycetia</taxon>
        <taxon>Isosphaerales</taxon>
        <taxon>Isosphaeraceae</taxon>
        <taxon>Tautonia</taxon>
    </lineage>
</organism>